<keyword evidence="2" id="KW-1185">Reference proteome</keyword>
<organism evidence="1 2">
    <name type="scientific">Paramuricea clavata</name>
    <name type="common">Red gorgonian</name>
    <name type="synonym">Violescent sea-whip</name>
    <dbReference type="NCBI Taxonomy" id="317549"/>
    <lineage>
        <taxon>Eukaryota</taxon>
        <taxon>Metazoa</taxon>
        <taxon>Cnidaria</taxon>
        <taxon>Anthozoa</taxon>
        <taxon>Octocorallia</taxon>
        <taxon>Malacalcyonacea</taxon>
        <taxon>Plexauridae</taxon>
        <taxon>Paramuricea</taxon>
    </lineage>
</organism>
<proteinExistence type="predicted"/>
<gene>
    <name evidence="1" type="ORF">PACLA_8A031836</name>
</gene>
<dbReference type="AlphaFoldDB" id="A0A7D9DWU6"/>
<sequence length="116" mass="13101">MSWERRINPGINPYAGRPRRIRRHQRGGGLPAAPIVSNPGDLLQRAVTNAVVAGQKFGARQIKKAKRVKARTRRINTRAIMRKQTSARRVQEGGRLHPGGGRKPINHMPVVYQYHQ</sequence>
<name>A0A7D9DWU6_PARCT</name>
<evidence type="ECO:0000313" key="1">
    <source>
        <dbReference type="EMBL" id="CAB3995172.1"/>
    </source>
</evidence>
<reference evidence="1" key="1">
    <citation type="submission" date="2020-04" db="EMBL/GenBank/DDBJ databases">
        <authorList>
            <person name="Alioto T."/>
            <person name="Alioto T."/>
            <person name="Gomez Garrido J."/>
        </authorList>
    </citation>
    <scope>NUCLEOTIDE SEQUENCE</scope>
    <source>
        <strain evidence="1">A484AB</strain>
    </source>
</reference>
<protein>
    <submittedName>
        <fullName evidence="1">Uncharacterized protein</fullName>
    </submittedName>
</protein>
<dbReference type="Proteomes" id="UP001152795">
    <property type="component" value="Unassembled WGS sequence"/>
</dbReference>
<dbReference type="EMBL" id="CACRXK020002614">
    <property type="protein sequence ID" value="CAB3995172.1"/>
    <property type="molecule type" value="Genomic_DNA"/>
</dbReference>
<evidence type="ECO:0000313" key="2">
    <source>
        <dbReference type="Proteomes" id="UP001152795"/>
    </source>
</evidence>
<comment type="caution">
    <text evidence="1">The sequence shown here is derived from an EMBL/GenBank/DDBJ whole genome shotgun (WGS) entry which is preliminary data.</text>
</comment>
<accession>A0A7D9DWU6</accession>